<keyword evidence="4 7" id="KW-0472">Membrane</keyword>
<keyword evidence="3 7" id="KW-1133">Transmembrane helix</keyword>
<dbReference type="AlphaFoldDB" id="A0A0G1J3N0"/>
<evidence type="ECO:0000313" key="9">
    <source>
        <dbReference type="Proteomes" id="UP000034826"/>
    </source>
</evidence>
<comment type="caution">
    <text evidence="8">The sequence shown here is derived from an EMBL/GenBank/DDBJ whole genome shotgun (WGS) entry which is preliminary data.</text>
</comment>
<comment type="catalytic activity">
    <reaction evidence="7">
        <text>a peptidoglycan chain = a peptidoglycan chain with N-acetyl-1,6-anhydromuramyl-[peptide] at the reducing end + a peptidoglycan chain with N-acetylglucosamine at the non-reducing end.</text>
        <dbReference type="EC" id="4.2.2.29"/>
    </reaction>
</comment>
<accession>A0A0G1J3N0</accession>
<dbReference type="GO" id="GO:0009252">
    <property type="term" value="P:peptidoglycan biosynthetic process"/>
    <property type="evidence" value="ECO:0007669"/>
    <property type="project" value="UniProtKB-UniRule"/>
</dbReference>
<evidence type="ECO:0000256" key="1">
    <source>
        <dbReference type="ARBA" id="ARBA00022475"/>
    </source>
</evidence>
<evidence type="ECO:0000256" key="7">
    <source>
        <dbReference type="HAMAP-Rule" id="MF_02065"/>
    </source>
</evidence>
<proteinExistence type="inferred from homology"/>
<evidence type="ECO:0000256" key="3">
    <source>
        <dbReference type="ARBA" id="ARBA00022989"/>
    </source>
</evidence>
<evidence type="ECO:0000256" key="4">
    <source>
        <dbReference type="ARBA" id="ARBA00023136"/>
    </source>
</evidence>
<organism evidence="8 9">
    <name type="scientific">Candidatus Woesebacteria bacterium GW2011_GWA2_44_33</name>
    <dbReference type="NCBI Taxonomy" id="1618564"/>
    <lineage>
        <taxon>Bacteria</taxon>
        <taxon>Candidatus Woeseibacteriota</taxon>
    </lineage>
</organism>
<evidence type="ECO:0000256" key="5">
    <source>
        <dbReference type="ARBA" id="ARBA00023239"/>
    </source>
</evidence>
<dbReference type="InterPro" id="IPR003770">
    <property type="entry name" value="MLTG-like"/>
</dbReference>
<evidence type="ECO:0000313" key="8">
    <source>
        <dbReference type="EMBL" id="KKT66216.1"/>
    </source>
</evidence>
<dbReference type="HAMAP" id="MF_02065">
    <property type="entry name" value="MltG"/>
    <property type="match status" value="1"/>
</dbReference>
<dbReference type="GO" id="GO:0005886">
    <property type="term" value="C:plasma membrane"/>
    <property type="evidence" value="ECO:0007669"/>
    <property type="project" value="UniProtKB-UniRule"/>
</dbReference>
<keyword evidence="6 7" id="KW-0961">Cell wall biogenesis/degradation</keyword>
<dbReference type="PATRIC" id="fig|1618564.3.peg.693"/>
<dbReference type="NCBIfam" id="TIGR00247">
    <property type="entry name" value="endolytic transglycosylase MltG"/>
    <property type="match status" value="1"/>
</dbReference>
<dbReference type="EMBL" id="LCIY01000027">
    <property type="protein sequence ID" value="KKT66216.1"/>
    <property type="molecule type" value="Genomic_DNA"/>
</dbReference>
<reference evidence="8 9" key="1">
    <citation type="journal article" date="2015" name="Nature">
        <title>rRNA introns, odd ribosomes, and small enigmatic genomes across a large radiation of phyla.</title>
        <authorList>
            <person name="Brown C.T."/>
            <person name="Hug L.A."/>
            <person name="Thomas B.C."/>
            <person name="Sharon I."/>
            <person name="Castelle C.J."/>
            <person name="Singh A."/>
            <person name="Wilkins M.J."/>
            <person name="Williams K.H."/>
            <person name="Banfield J.F."/>
        </authorList>
    </citation>
    <scope>NUCLEOTIDE SEQUENCE [LARGE SCALE GENOMIC DNA]</scope>
</reference>
<sequence>MKHLKLIITAIVLTILLGLAFLATGAPEKQADIKVFTVSKVNQNQTTQRLVEGGYIKSSWVLPVARLMTLRFGLIEPGGYKISKSMNARELIVILTSEPQLKWITFPEGLRKEEIGERLAKQLHWTDEELEKWNSTYTAMQYDYREGVYFPDTYLIPLDENGLDTAQKMINRFNEKFQGYPEKFAAKDIKWTTALTLASIIQREAAGAHDMPLIAGILWNRLDQNKQLEIDATVQYARGKTEAGWWSPIKGSETRSLESPFNTYLNKGLPPHPISNPGMDAIDAVLKPEETDCLYYLHDSEGVIHCSTSFAEHELNIDRYLR</sequence>
<dbReference type="PANTHER" id="PTHR30518">
    <property type="entry name" value="ENDOLYTIC MUREIN TRANSGLYCOSYLASE"/>
    <property type="match status" value="1"/>
</dbReference>
<feature type="site" description="Important for catalytic activity" evidence="7">
    <location>
        <position position="204"/>
    </location>
</feature>
<comment type="function">
    <text evidence="7">Functions as a peptidoglycan terminase that cleaves nascent peptidoglycan strands endolytically to terminate their elongation.</text>
</comment>
<dbReference type="EC" id="4.2.2.29" evidence="7"/>
<gene>
    <name evidence="7" type="primary">mltG</name>
    <name evidence="8" type="ORF">UW60_C0027G0002</name>
</gene>
<dbReference type="GO" id="GO:0071555">
    <property type="term" value="P:cell wall organization"/>
    <property type="evidence" value="ECO:0007669"/>
    <property type="project" value="UniProtKB-KW"/>
</dbReference>
<dbReference type="GO" id="GO:0008932">
    <property type="term" value="F:lytic endotransglycosylase activity"/>
    <property type="evidence" value="ECO:0007669"/>
    <property type="project" value="UniProtKB-UniRule"/>
</dbReference>
<dbReference type="PANTHER" id="PTHR30518:SF2">
    <property type="entry name" value="ENDOLYTIC MUREIN TRANSGLYCOSYLASE"/>
    <property type="match status" value="1"/>
</dbReference>
<keyword evidence="1 7" id="KW-1003">Cell membrane</keyword>
<dbReference type="Proteomes" id="UP000034826">
    <property type="component" value="Unassembled WGS sequence"/>
</dbReference>
<evidence type="ECO:0000256" key="6">
    <source>
        <dbReference type="ARBA" id="ARBA00023316"/>
    </source>
</evidence>
<evidence type="ECO:0000256" key="2">
    <source>
        <dbReference type="ARBA" id="ARBA00022692"/>
    </source>
</evidence>
<keyword evidence="2 7" id="KW-0812">Transmembrane</keyword>
<keyword evidence="5 7" id="KW-0456">Lyase</keyword>
<dbReference type="Pfam" id="PF02618">
    <property type="entry name" value="YceG"/>
    <property type="match status" value="1"/>
</dbReference>
<protein>
    <recommendedName>
        <fullName evidence="7">Endolytic murein transglycosylase</fullName>
        <ecNumber evidence="7">4.2.2.29</ecNumber>
    </recommendedName>
    <alternativeName>
        <fullName evidence="7">Peptidoglycan lytic transglycosylase</fullName>
    </alternativeName>
    <alternativeName>
        <fullName evidence="7">Peptidoglycan polymerization terminase</fullName>
    </alternativeName>
</protein>
<name>A0A0G1J3N0_9BACT</name>
<comment type="similarity">
    <text evidence="7">Belongs to the transglycosylase MltG family.</text>
</comment>